<evidence type="ECO:0000313" key="2">
    <source>
        <dbReference type="Proteomes" id="UP000033982"/>
    </source>
</evidence>
<comment type="caution">
    <text evidence="1">The sequence shown here is derived from an EMBL/GenBank/DDBJ whole genome shotgun (WGS) entry which is preliminary data.</text>
</comment>
<protein>
    <recommendedName>
        <fullName evidence="3">DNA polymerase III delta N-terminal domain-containing protein</fullName>
    </recommendedName>
</protein>
<reference evidence="1 2" key="1">
    <citation type="journal article" date="2015" name="Nature">
        <title>rRNA introns, odd ribosomes, and small enigmatic genomes across a large radiation of phyla.</title>
        <authorList>
            <person name="Brown C.T."/>
            <person name="Hug L.A."/>
            <person name="Thomas B.C."/>
            <person name="Sharon I."/>
            <person name="Castelle C.J."/>
            <person name="Singh A."/>
            <person name="Wilkins M.J."/>
            <person name="Williams K.H."/>
            <person name="Banfield J.F."/>
        </authorList>
    </citation>
    <scope>NUCLEOTIDE SEQUENCE [LARGE SCALE GENOMIC DNA]</scope>
</reference>
<gene>
    <name evidence="1" type="ORF">UY58_C0003G0002</name>
</gene>
<sequence>MLHFYSGTDTKKAREEMNKAIELVRKDGARIVRINDTNSTDDLYASLQGGGLFGEKHVFVIDGVSENEAMLPVLLQMLEAMNKSEEPFFVYEASPDANTRRTIEKYAETTKKFDAPKKEKDGSVFALANAMRRADKKALWTGYQRELVKGKEPEAIHGVLFWGAKDMLLKSREGTPENKRAKKLVAELAELPHESRRNNFPLEYALERFVLSVA</sequence>
<accession>A0A0G1WFM1</accession>
<evidence type="ECO:0000313" key="1">
    <source>
        <dbReference type="EMBL" id="KKW17425.1"/>
    </source>
</evidence>
<name>A0A0G1WFM1_9BACT</name>
<dbReference type="EMBL" id="LCQN01000003">
    <property type="protein sequence ID" value="KKW17425.1"/>
    <property type="molecule type" value="Genomic_DNA"/>
</dbReference>
<evidence type="ECO:0008006" key="3">
    <source>
        <dbReference type="Google" id="ProtNLM"/>
    </source>
</evidence>
<dbReference type="Proteomes" id="UP000033982">
    <property type="component" value="Unassembled WGS sequence"/>
</dbReference>
<dbReference type="AlphaFoldDB" id="A0A0G1WFM1"/>
<organism evidence="1 2">
    <name type="scientific">Candidatus Magasanikbacteria bacterium GW2011_GWA2_50_22</name>
    <dbReference type="NCBI Taxonomy" id="1619043"/>
    <lineage>
        <taxon>Bacteria</taxon>
        <taxon>Candidatus Magasanikiibacteriota</taxon>
    </lineage>
</organism>
<proteinExistence type="predicted"/>